<dbReference type="Gene3D" id="1.10.10.10">
    <property type="entry name" value="Winged helix-like DNA-binding domain superfamily/Winged helix DNA-binding domain"/>
    <property type="match status" value="1"/>
</dbReference>
<evidence type="ECO:0000313" key="6">
    <source>
        <dbReference type="Proteomes" id="UP000199601"/>
    </source>
</evidence>
<evidence type="ECO:0000256" key="2">
    <source>
        <dbReference type="ARBA" id="ARBA00023015"/>
    </source>
</evidence>
<feature type="domain" description="HTH lysR-type" evidence="4">
    <location>
        <begin position="1"/>
        <end position="37"/>
    </location>
</feature>
<protein>
    <submittedName>
        <fullName evidence="5">LysR family transcriptional regulator</fullName>
    </submittedName>
</protein>
<evidence type="ECO:0000256" key="3">
    <source>
        <dbReference type="ARBA" id="ARBA00023163"/>
    </source>
</evidence>
<dbReference type="GO" id="GO:0000976">
    <property type="term" value="F:transcription cis-regulatory region binding"/>
    <property type="evidence" value="ECO:0007669"/>
    <property type="project" value="TreeGrafter"/>
</dbReference>
<dbReference type="InterPro" id="IPR000847">
    <property type="entry name" value="LysR_HTH_N"/>
</dbReference>
<dbReference type="InterPro" id="IPR036390">
    <property type="entry name" value="WH_DNA-bd_sf"/>
</dbReference>
<reference evidence="6" key="1">
    <citation type="submission" date="2015-03" db="EMBL/GenBank/DDBJ databases">
        <authorList>
            <person name="Urmite Genomes"/>
        </authorList>
    </citation>
    <scope>NUCLEOTIDE SEQUENCE [LARGE SCALE GENOMIC DNA]</scope>
    <source>
        <strain evidence="6">CSUR P1344</strain>
    </source>
</reference>
<keyword evidence="3" id="KW-0804">Transcription</keyword>
<dbReference type="PANTHER" id="PTHR30126">
    <property type="entry name" value="HTH-TYPE TRANSCRIPTIONAL REGULATOR"/>
    <property type="match status" value="1"/>
</dbReference>
<dbReference type="SUPFAM" id="SSF46785">
    <property type="entry name" value="Winged helix' DNA-binding domain"/>
    <property type="match status" value="1"/>
</dbReference>
<dbReference type="InterPro" id="IPR036388">
    <property type="entry name" value="WH-like_DNA-bd_sf"/>
</dbReference>
<sequence length="60" mass="6502">MRAFVAVVEYGGFSAAARRLHISQPALSGKIQALEKHPVVPVVPDLVEQFDKLLVGCRVS</sequence>
<dbReference type="EMBL" id="CTEC01000002">
    <property type="protein sequence ID" value="CQD18033.1"/>
    <property type="molecule type" value="Genomic_DNA"/>
</dbReference>
<comment type="similarity">
    <text evidence="1">Belongs to the LysR transcriptional regulatory family.</text>
</comment>
<accession>A0A0U1DLE4</accession>
<proteinExistence type="inferred from homology"/>
<dbReference type="GO" id="GO:0003700">
    <property type="term" value="F:DNA-binding transcription factor activity"/>
    <property type="evidence" value="ECO:0007669"/>
    <property type="project" value="InterPro"/>
</dbReference>
<keyword evidence="2" id="KW-0805">Transcription regulation</keyword>
<keyword evidence="6" id="KW-1185">Reference proteome</keyword>
<name>A0A0U1DLE4_9MYCO</name>
<dbReference type="PROSITE" id="PS50931">
    <property type="entry name" value="HTH_LYSR"/>
    <property type="match status" value="1"/>
</dbReference>
<dbReference type="Proteomes" id="UP000199601">
    <property type="component" value="Unassembled WGS sequence"/>
</dbReference>
<dbReference type="PANTHER" id="PTHR30126:SF39">
    <property type="entry name" value="HTH-TYPE TRANSCRIPTIONAL REGULATOR CYSL"/>
    <property type="match status" value="1"/>
</dbReference>
<evidence type="ECO:0000259" key="4">
    <source>
        <dbReference type="PROSITE" id="PS50931"/>
    </source>
</evidence>
<dbReference type="Pfam" id="PF00126">
    <property type="entry name" value="HTH_1"/>
    <property type="match status" value="1"/>
</dbReference>
<gene>
    <name evidence="5" type="ORF">BN000_04042</name>
</gene>
<evidence type="ECO:0000313" key="5">
    <source>
        <dbReference type="EMBL" id="CQD18033.1"/>
    </source>
</evidence>
<dbReference type="AlphaFoldDB" id="A0A0U1DLE4"/>
<organism evidence="5 6">
    <name type="scientific">Mycobacterium europaeum</name>
    <dbReference type="NCBI Taxonomy" id="761804"/>
    <lineage>
        <taxon>Bacteria</taxon>
        <taxon>Bacillati</taxon>
        <taxon>Actinomycetota</taxon>
        <taxon>Actinomycetes</taxon>
        <taxon>Mycobacteriales</taxon>
        <taxon>Mycobacteriaceae</taxon>
        <taxon>Mycobacterium</taxon>
        <taxon>Mycobacterium simiae complex</taxon>
    </lineage>
</organism>
<evidence type="ECO:0000256" key="1">
    <source>
        <dbReference type="ARBA" id="ARBA00009437"/>
    </source>
</evidence>
<dbReference type="PRINTS" id="PR00039">
    <property type="entry name" value="HTHLYSR"/>
</dbReference>